<feature type="compositionally biased region" description="Low complexity" evidence="1">
    <location>
        <begin position="155"/>
        <end position="165"/>
    </location>
</feature>
<accession>A0ABU2YGX8</accession>
<reference evidence="2 3" key="1">
    <citation type="submission" date="2023-09" db="EMBL/GenBank/DDBJ databases">
        <authorList>
            <person name="Rey-Velasco X."/>
        </authorList>
    </citation>
    <scope>NUCLEOTIDE SEQUENCE [LARGE SCALE GENOMIC DNA]</scope>
    <source>
        <strain evidence="2 3">W332</strain>
    </source>
</reference>
<dbReference type="EMBL" id="JAVRIA010000001">
    <property type="protein sequence ID" value="MDT0557436.1"/>
    <property type="molecule type" value="Genomic_DNA"/>
</dbReference>
<keyword evidence="3" id="KW-1185">Reference proteome</keyword>
<dbReference type="Proteomes" id="UP001259492">
    <property type="component" value="Unassembled WGS sequence"/>
</dbReference>
<dbReference type="PROSITE" id="PS51257">
    <property type="entry name" value="PROKAR_LIPOPROTEIN"/>
    <property type="match status" value="1"/>
</dbReference>
<comment type="caution">
    <text evidence="2">The sequence shown here is derived from an EMBL/GenBank/DDBJ whole genome shotgun (WGS) entry which is preliminary data.</text>
</comment>
<name>A0ABU2YGX8_9FLAO</name>
<feature type="compositionally biased region" description="Acidic residues" evidence="1">
    <location>
        <begin position="142"/>
        <end position="154"/>
    </location>
</feature>
<evidence type="ECO:0000256" key="1">
    <source>
        <dbReference type="SAM" id="MobiDB-lite"/>
    </source>
</evidence>
<feature type="region of interest" description="Disordered" evidence="1">
    <location>
        <begin position="142"/>
        <end position="240"/>
    </location>
</feature>
<proteinExistence type="predicted"/>
<evidence type="ECO:0000313" key="2">
    <source>
        <dbReference type="EMBL" id="MDT0557436.1"/>
    </source>
</evidence>
<organism evidence="2 3">
    <name type="scientific">Microcosmobacter mediterraneus</name>
    <dbReference type="NCBI Taxonomy" id="3075607"/>
    <lineage>
        <taxon>Bacteria</taxon>
        <taxon>Pseudomonadati</taxon>
        <taxon>Bacteroidota</taxon>
        <taxon>Flavobacteriia</taxon>
        <taxon>Flavobacteriales</taxon>
        <taxon>Flavobacteriaceae</taxon>
        <taxon>Microcosmobacter</taxon>
    </lineage>
</organism>
<dbReference type="RefSeq" id="WP_311426203.1">
    <property type="nucleotide sequence ID" value="NZ_JAVRIA010000001.1"/>
</dbReference>
<evidence type="ECO:0000313" key="3">
    <source>
        <dbReference type="Proteomes" id="UP001259492"/>
    </source>
</evidence>
<protein>
    <submittedName>
        <fullName evidence="2">Uncharacterized protein</fullName>
    </submittedName>
</protein>
<gene>
    <name evidence="2" type="ORF">RM697_02170</name>
</gene>
<sequence>MTRKFITLLCTFLLICSCDDGDIITAQLEFGDDFDYCEDDGLIFYKTIDDPSESLSLYINDITIEDLRAFDTILEDVTETISIDKSINSTNVFNYRRYSDISINGAELFCSPIPPSVTITLDEEDTEGTANFEVIVFEDDNDGIPWEDEDENLDNDNNPATNPTDTDSDGLPNYLDEDDDGDNVYTIDENFEDDSDDNPFTNPLDTDSDGIPNYLDNDDDGDGVPTRDEERISQDNNPLNDITNDEVGADYLNSAITESFPATAYRSHFISRTFTTTITLGNVAFGDFENIDFSVFGIKVENGSPIERTTIFN</sequence>